<dbReference type="Pfam" id="PF13585">
    <property type="entry name" value="CHU_C"/>
    <property type="match status" value="1"/>
</dbReference>
<gene>
    <name evidence="1" type="ORF">CGC58_07910</name>
</gene>
<dbReference type="InterPro" id="IPR026341">
    <property type="entry name" value="T9SS_type_B"/>
</dbReference>
<name>A0A250FYY9_9FLAO</name>
<dbReference type="RefSeq" id="WP_095896236.1">
    <property type="nucleotide sequence ID" value="NZ_CP022387.1"/>
</dbReference>
<organism evidence="1 2">
    <name type="scientific">Capnocytophaga stomatis</name>
    <dbReference type="NCBI Taxonomy" id="1848904"/>
    <lineage>
        <taxon>Bacteria</taxon>
        <taxon>Pseudomonadati</taxon>
        <taxon>Bacteroidota</taxon>
        <taxon>Flavobacteriia</taxon>
        <taxon>Flavobacteriales</taxon>
        <taxon>Flavobacteriaceae</taxon>
        <taxon>Capnocytophaga</taxon>
    </lineage>
</organism>
<evidence type="ECO:0000313" key="1">
    <source>
        <dbReference type="EMBL" id="ATA89665.1"/>
    </source>
</evidence>
<evidence type="ECO:0008006" key="3">
    <source>
        <dbReference type="Google" id="ProtNLM"/>
    </source>
</evidence>
<reference evidence="2" key="1">
    <citation type="submission" date="2017-06" db="EMBL/GenBank/DDBJ databases">
        <title>Capnocytophaga spp. assemblies.</title>
        <authorList>
            <person name="Gulvik C.A."/>
        </authorList>
    </citation>
    <scope>NUCLEOTIDE SEQUENCE [LARGE SCALE GENOMIC DNA]</scope>
    <source>
        <strain evidence="2">H2177</strain>
    </source>
</reference>
<accession>A0A250FYY9</accession>
<dbReference type="KEGG" id="csto:CGC58_07910"/>
<dbReference type="Gene3D" id="2.60.40.740">
    <property type="match status" value="1"/>
</dbReference>
<dbReference type="Proteomes" id="UP000217348">
    <property type="component" value="Chromosome"/>
</dbReference>
<dbReference type="OrthoDB" id="607469at2"/>
<protein>
    <recommendedName>
        <fullName evidence="3">Gliding motility protein</fullName>
    </recommendedName>
</protein>
<dbReference type="EMBL" id="CP022387">
    <property type="protein sequence ID" value="ATA89665.1"/>
    <property type="molecule type" value="Genomic_DNA"/>
</dbReference>
<evidence type="ECO:0000313" key="2">
    <source>
        <dbReference type="Proteomes" id="UP000217348"/>
    </source>
</evidence>
<proteinExistence type="predicted"/>
<sequence>MKKLIFLTFLLLSYVGVFSQVHIPFQIRQKENLKGGLRMIGNQILNKHPANENHNNDWGMNDLLPMKYVDIDNDENTFSSSAATLTFDNPTCSKIKYAGLYWGGVYLQNDPNRRNIKIKIPSQTNYIDIEADTFIYDGYPLNIQQGRDSYICYKDITELLSNTNPTGEYVVANVKATQTTEAWEVSGGVSAGWSLVIIYEDPDKSNKNITTFDGYARITKGEKVDFSFSGFKTLPSPLPVNARFGVMALEGDKDIPGDKLSILKPDGSYEDLFNSINLANNFFNSSISEGEHQITNRRPASTNTLGWDIDLFSVPNKDNSIIQNDQEDASFRAHSTGDLYNIFFSAFEVEVIEPKMNLLKTAEDAAGNILNNKTIPLGSTVYYGLEFQNVGNDDVVDYQIKDFLPKNVTLDTSIPFEIPAGSGITHSVNNSANGSEITFRIPNELVKKGGEKHKIRFAVKLSPNCSDFEAPCSEKIISKAKSTYKGTLNQSIINDNGSFSSIDNCNIGILEDTVFYADLTPCVIPENIELLCGENLVLTAQAGFDKYEWKDNTGNIISTNQTVIISASGRYTLIKHTNNCVDRQEIYNVSTVQRQDTNPLIPYSEVTFTCAETQRTFPQIFLCGAGASKSVDLNSIPDVATVNVEKYAGTQSLALEETCPPNDNMWQSISTSKTFSLTEEGIYKLNLTFQNGCLATYYFRVHTSPINPTISKEDIYCKNGKISVQNASSDYEYAIEIQGTTEPPVYQQSPDFEIETAGIYSVFVRKKLRLEQDCVIRIDNINVEKFDQQLQVTKTQSPCAEQVHGISFKVFDGQTPYKAILRNNKTNVAETLNNIAENTEYSFTDLSLGDYTLTVNDSDDCPSTYNFAVEESEAFINLQKANPLIAHSGVSFTCSETHRTFPQIFLCGMGTSKSIDLTSIANVATVNLQKHTGNQKFALEETCPPNDNMWQNISNSKTFSITEEGIYKLNLSFQDGCKANYFFRVHISPINPTISKEDIYCANGKISVQNASSDYEYAIQLQNSSAQPTYQESADFQINEPGIYSVFVRKKMRLEQDCVIKIENINIRKFEQQLQIVQIHNESCENQNDGSISFKIFDGKFPYTAVLKNNKTNTTETLNNIGENIEVSFANLAPADYTLTINDSGICENTYNFSVKEAISLKLNASNELLCINNTSISQLTLAFEDANLDLSEVSYSFNNETTKLPFDKIQGRTALLYPKNLPNGSNQISVFYNNCTFTQTIDFQNINPLKITQIRDNSLLSAIKISVSGGSGNYYFYFNDVHQSSDTYYLRSFDEGYVNSNGQEVKKIRVRVEDSLGCVIEEVLEEIFHDIKIPNYFTPDGDGINDTWQIKNAQGYSRMKIDIYDRMGRKLKTLTSRDSWDGTFNGANLPSGDYWYHLQFNEAKDRRTYTGHFTLYR</sequence>
<dbReference type="NCBIfam" id="TIGR04131">
    <property type="entry name" value="Bac_Flav_CTERM"/>
    <property type="match status" value="1"/>
</dbReference>